<gene>
    <name evidence="3" type="ORF">EJ04DRAFT_560415</name>
</gene>
<reference evidence="3" key="1">
    <citation type="journal article" date="2020" name="Stud. Mycol.">
        <title>101 Dothideomycetes genomes: a test case for predicting lifestyles and emergence of pathogens.</title>
        <authorList>
            <person name="Haridas S."/>
            <person name="Albert R."/>
            <person name="Binder M."/>
            <person name="Bloem J."/>
            <person name="Labutti K."/>
            <person name="Salamov A."/>
            <person name="Andreopoulos B."/>
            <person name="Baker S."/>
            <person name="Barry K."/>
            <person name="Bills G."/>
            <person name="Bluhm B."/>
            <person name="Cannon C."/>
            <person name="Castanera R."/>
            <person name="Culley D."/>
            <person name="Daum C."/>
            <person name="Ezra D."/>
            <person name="Gonzalez J."/>
            <person name="Henrissat B."/>
            <person name="Kuo A."/>
            <person name="Liang C."/>
            <person name="Lipzen A."/>
            <person name="Lutzoni F."/>
            <person name="Magnuson J."/>
            <person name="Mondo S."/>
            <person name="Nolan M."/>
            <person name="Ohm R."/>
            <person name="Pangilinan J."/>
            <person name="Park H.-J."/>
            <person name="Ramirez L."/>
            <person name="Alfaro M."/>
            <person name="Sun H."/>
            <person name="Tritt A."/>
            <person name="Yoshinaga Y."/>
            <person name="Zwiers L.-H."/>
            <person name="Turgeon B."/>
            <person name="Goodwin S."/>
            <person name="Spatafora J."/>
            <person name="Crous P."/>
            <person name="Grigoriev I."/>
        </authorList>
    </citation>
    <scope>NUCLEOTIDE SEQUENCE</scope>
    <source>
        <strain evidence="3">CBS 125425</strain>
    </source>
</reference>
<feature type="chain" id="PRO_5040278817" evidence="2">
    <location>
        <begin position="16"/>
        <end position="342"/>
    </location>
</feature>
<evidence type="ECO:0000256" key="1">
    <source>
        <dbReference type="SAM" id="MobiDB-lite"/>
    </source>
</evidence>
<comment type="caution">
    <text evidence="3">The sequence shown here is derived from an EMBL/GenBank/DDBJ whole genome shotgun (WGS) entry which is preliminary data.</text>
</comment>
<sequence>MTLIVLLSSVSPSLQDNTCSTVREFNDYNATRSYPMPALSVGRVPEFEQLRKLDADDSEQWYLTSRFTKIGSSGNEGLTHVWVNTGDSNTTNIGSCVDITWTHSLGKFTFSKEVIERSVDDNGDCKTMLGEECVNALNEHYTRIAASAMYDGECPRGSDWNTTVPAACASLVGDNLKWNGGLFGSGSNLSSVYDNRTLANSSCDDVEPLNSTMHGAGGYGGSYNESIRFPAPVFWYFWPNNTSPGNSFPSSVNDFVHVEIKCMRPDEINEGSEVPPDAEALYNADGVEFASSGNDSSDGGNGGNGGNGGDDDNAASGIAGDARVYAVGSVFGTALFAALMMI</sequence>
<organism evidence="3 4">
    <name type="scientific">Polyplosphaeria fusca</name>
    <dbReference type="NCBI Taxonomy" id="682080"/>
    <lineage>
        <taxon>Eukaryota</taxon>
        <taxon>Fungi</taxon>
        <taxon>Dikarya</taxon>
        <taxon>Ascomycota</taxon>
        <taxon>Pezizomycotina</taxon>
        <taxon>Dothideomycetes</taxon>
        <taxon>Pleosporomycetidae</taxon>
        <taxon>Pleosporales</taxon>
        <taxon>Tetraplosphaeriaceae</taxon>
        <taxon>Polyplosphaeria</taxon>
    </lineage>
</organism>
<proteinExistence type="predicted"/>
<evidence type="ECO:0000256" key="2">
    <source>
        <dbReference type="SAM" id="SignalP"/>
    </source>
</evidence>
<dbReference type="EMBL" id="ML996107">
    <property type="protein sequence ID" value="KAF2738741.1"/>
    <property type="molecule type" value="Genomic_DNA"/>
</dbReference>
<accession>A0A9P4R975</accession>
<feature type="signal peptide" evidence="2">
    <location>
        <begin position="1"/>
        <end position="15"/>
    </location>
</feature>
<dbReference type="Proteomes" id="UP000799444">
    <property type="component" value="Unassembled WGS sequence"/>
</dbReference>
<keyword evidence="4" id="KW-1185">Reference proteome</keyword>
<dbReference type="AlphaFoldDB" id="A0A9P4R975"/>
<feature type="compositionally biased region" description="Gly residues" evidence="1">
    <location>
        <begin position="299"/>
        <end position="308"/>
    </location>
</feature>
<keyword evidence="2" id="KW-0732">Signal</keyword>
<evidence type="ECO:0000313" key="4">
    <source>
        <dbReference type="Proteomes" id="UP000799444"/>
    </source>
</evidence>
<evidence type="ECO:0000313" key="3">
    <source>
        <dbReference type="EMBL" id="KAF2738741.1"/>
    </source>
</evidence>
<name>A0A9P4R975_9PLEO</name>
<protein>
    <submittedName>
        <fullName evidence="3">Uncharacterized protein</fullName>
    </submittedName>
</protein>
<feature type="region of interest" description="Disordered" evidence="1">
    <location>
        <begin position="289"/>
        <end position="309"/>
    </location>
</feature>
<dbReference type="OrthoDB" id="3766473at2759"/>